<keyword evidence="3" id="KW-0520">NAD</keyword>
<dbReference type="InterPro" id="IPR050857">
    <property type="entry name" value="D-2-hydroxyacid_DH"/>
</dbReference>
<dbReference type="GO" id="GO:0016616">
    <property type="term" value="F:oxidoreductase activity, acting on the CH-OH group of donors, NAD or NADP as acceptor"/>
    <property type="evidence" value="ECO:0007669"/>
    <property type="project" value="InterPro"/>
</dbReference>
<organism evidence="7 8">
    <name type="scientific">Herpetosiphon geysericola</name>
    <dbReference type="NCBI Taxonomy" id="70996"/>
    <lineage>
        <taxon>Bacteria</taxon>
        <taxon>Bacillati</taxon>
        <taxon>Chloroflexota</taxon>
        <taxon>Chloroflexia</taxon>
        <taxon>Herpetosiphonales</taxon>
        <taxon>Herpetosiphonaceae</taxon>
        <taxon>Herpetosiphon</taxon>
    </lineage>
</organism>
<evidence type="ECO:0000256" key="2">
    <source>
        <dbReference type="ARBA" id="ARBA00023002"/>
    </source>
</evidence>
<dbReference type="Pfam" id="PF02826">
    <property type="entry name" value="2-Hacid_dh_C"/>
    <property type="match status" value="1"/>
</dbReference>
<dbReference type="STRING" id="70996.SE18_18750"/>
<dbReference type="Pfam" id="PF00389">
    <property type="entry name" value="2-Hacid_dh"/>
    <property type="match status" value="1"/>
</dbReference>
<reference evidence="7 8" key="1">
    <citation type="submission" date="2015-07" db="EMBL/GenBank/DDBJ databases">
        <title>Whole genome sequence of Herpetosiphon geysericola DSM 7119.</title>
        <authorList>
            <person name="Hemp J."/>
            <person name="Ward L.M."/>
            <person name="Pace L.A."/>
            <person name="Fischer W.W."/>
        </authorList>
    </citation>
    <scope>NUCLEOTIDE SEQUENCE [LARGE SCALE GENOMIC DNA]</scope>
    <source>
        <strain evidence="7 8">DSM 7119</strain>
    </source>
</reference>
<dbReference type="InterPro" id="IPR006140">
    <property type="entry name" value="D-isomer_DH_NAD-bd"/>
</dbReference>
<dbReference type="Gene3D" id="3.40.50.720">
    <property type="entry name" value="NAD(P)-binding Rossmann-like Domain"/>
    <property type="match status" value="2"/>
</dbReference>
<dbReference type="SUPFAM" id="SSF51735">
    <property type="entry name" value="NAD(P)-binding Rossmann-fold domains"/>
    <property type="match status" value="1"/>
</dbReference>
<evidence type="ECO:0000256" key="3">
    <source>
        <dbReference type="ARBA" id="ARBA00023027"/>
    </source>
</evidence>
<dbReference type="SUPFAM" id="SSF52283">
    <property type="entry name" value="Formate/glycerate dehydrogenase catalytic domain-like"/>
    <property type="match status" value="1"/>
</dbReference>
<dbReference type="PANTHER" id="PTHR42789:SF1">
    <property type="entry name" value="D-ISOMER SPECIFIC 2-HYDROXYACID DEHYDROGENASE FAMILY PROTEIN (AFU_ORTHOLOGUE AFUA_6G10090)"/>
    <property type="match status" value="1"/>
</dbReference>
<evidence type="ECO:0000259" key="5">
    <source>
        <dbReference type="Pfam" id="PF00389"/>
    </source>
</evidence>
<evidence type="ECO:0000256" key="4">
    <source>
        <dbReference type="RuleBase" id="RU003719"/>
    </source>
</evidence>
<feature type="domain" description="D-isomer specific 2-hydroxyacid dehydrogenase catalytic" evidence="5">
    <location>
        <begin position="22"/>
        <end position="316"/>
    </location>
</feature>
<dbReference type="OrthoDB" id="9805416at2"/>
<dbReference type="AlphaFoldDB" id="A0A0P6XMY3"/>
<dbReference type="RefSeq" id="WP_054535994.1">
    <property type="nucleotide sequence ID" value="NZ_LGKP01000026.1"/>
</dbReference>
<protein>
    <submittedName>
        <fullName evidence="7">2-hydroxyacid dehydrogenase</fullName>
    </submittedName>
</protein>
<dbReference type="InterPro" id="IPR006139">
    <property type="entry name" value="D-isomer_2_OHA_DH_cat_dom"/>
</dbReference>
<evidence type="ECO:0000256" key="1">
    <source>
        <dbReference type="ARBA" id="ARBA00005854"/>
    </source>
</evidence>
<comment type="caution">
    <text evidence="7">The sequence shown here is derived from an EMBL/GenBank/DDBJ whole genome shotgun (WGS) entry which is preliminary data.</text>
</comment>
<feature type="domain" description="D-isomer specific 2-hydroxyacid dehydrogenase NAD-binding" evidence="6">
    <location>
        <begin position="114"/>
        <end position="288"/>
    </location>
</feature>
<keyword evidence="2 4" id="KW-0560">Oxidoreductase</keyword>
<dbReference type="PATRIC" id="fig|70996.4.peg.3019"/>
<dbReference type="Proteomes" id="UP000050277">
    <property type="component" value="Unassembled WGS sequence"/>
</dbReference>
<dbReference type="GO" id="GO:0051287">
    <property type="term" value="F:NAD binding"/>
    <property type="evidence" value="ECO:0007669"/>
    <property type="project" value="InterPro"/>
</dbReference>
<dbReference type="PROSITE" id="PS00671">
    <property type="entry name" value="D_2_HYDROXYACID_DH_3"/>
    <property type="match status" value="1"/>
</dbReference>
<dbReference type="FunFam" id="3.40.50.720:FF:000203">
    <property type="entry name" value="D-3-phosphoglycerate dehydrogenase (SerA)"/>
    <property type="match status" value="1"/>
</dbReference>
<dbReference type="InterPro" id="IPR029753">
    <property type="entry name" value="D-isomer_DH_CS"/>
</dbReference>
<dbReference type="PANTHER" id="PTHR42789">
    <property type="entry name" value="D-ISOMER SPECIFIC 2-HYDROXYACID DEHYDROGENASE FAMILY PROTEIN (AFU_ORTHOLOGUE AFUA_6G10090)"/>
    <property type="match status" value="1"/>
</dbReference>
<evidence type="ECO:0000259" key="6">
    <source>
        <dbReference type="Pfam" id="PF02826"/>
    </source>
</evidence>
<proteinExistence type="inferred from homology"/>
<gene>
    <name evidence="7" type="ORF">SE18_18750</name>
</gene>
<accession>A0A0P6XMY3</accession>
<dbReference type="CDD" id="cd12169">
    <property type="entry name" value="PGDH_like_1"/>
    <property type="match status" value="1"/>
</dbReference>
<keyword evidence="8" id="KW-1185">Reference proteome</keyword>
<comment type="similarity">
    <text evidence="1 4">Belongs to the D-isomer specific 2-hydroxyacid dehydrogenase family.</text>
</comment>
<dbReference type="InterPro" id="IPR036291">
    <property type="entry name" value="NAD(P)-bd_dom_sf"/>
</dbReference>
<evidence type="ECO:0000313" key="8">
    <source>
        <dbReference type="Proteomes" id="UP000050277"/>
    </source>
</evidence>
<dbReference type="EMBL" id="LGKP01000026">
    <property type="protein sequence ID" value="KPL84918.1"/>
    <property type="molecule type" value="Genomic_DNA"/>
</dbReference>
<sequence>MKLQCAILDDYQQVALTMADWSVIADQVEIRVFAEYFSDQAALVQAIDDCEIVVIMRERTPFKADLLAQLPKLKLLVTTGMRNASIDLAAAKAQGIVVCGTATYPEPPVEITWALILGLARQIVPENLAFRNNGPWQHTIGMDLAGQTLGLLGLGKLGSKVAQIATAFGMNVLAWSQNLSAEHAQALGVQPAESKAQLLTASDIVSIHLVLSERTRGLIGAAELQQMRRTAYLINTSRGPIVDQAALISALEQGWIAGAGLDVFDQEPLPADHPLRRLPNVLATPHLGYVTERNYRAYFGEAVADIQAFLAGTPLRQIN</sequence>
<name>A0A0P6XMY3_9CHLR</name>
<evidence type="ECO:0000313" key="7">
    <source>
        <dbReference type="EMBL" id="KPL84918.1"/>
    </source>
</evidence>